<sequence>MAPSTGTYQRGYMSKMTKHDKQMFQRRFCEKSLIKGSVPAMGHLAVLFGAVGTSYVVLTSKLTPVITCLAFCFCVLVIIRQQRTLENIVHFGSHNNFTRQKRLNDFLTNLLAAWPMMQDVSRYRVFHQTHHADYGSERDPCRTRLEHIGVPMAEIDTNRKLFMTIVRWFPDYLVEYYREVRSSRKQTIFFLAWHLAISICAALLVSIEFALFQAAIWLTCQLCLLPFLRSVAELSEHDYERGENIAETTFNNLGWLDHLLIHPAGDAWHALHHLYPSVSWWKQRHAHKFLLKHDPSYQAVISRTGLINREGSERSVLMA</sequence>
<proteinExistence type="predicted"/>
<dbReference type="STRING" id="1514904.SU32_12600"/>
<reference evidence="3 4" key="1">
    <citation type="submission" date="2015-01" db="EMBL/GenBank/DDBJ databases">
        <title>Ahrensia donghaiensis sp. nov., a novel dimethylsulphoniopropionate-cleavage bacterium isolated from seawater and emended descriptions of the genus Ahrensia and Ahrensia kielensis.</title>
        <authorList>
            <person name="Liu J."/>
        </authorList>
    </citation>
    <scope>NUCLEOTIDE SEQUENCE [LARGE SCALE GENOMIC DNA]</scope>
    <source>
        <strain evidence="3 4">LZD062</strain>
    </source>
</reference>
<keyword evidence="1" id="KW-1133">Transmembrane helix</keyword>
<protein>
    <recommendedName>
        <fullName evidence="2">Fatty acid desaturase domain-containing protein</fullName>
    </recommendedName>
</protein>
<feature type="domain" description="Fatty acid desaturase" evidence="2">
    <location>
        <begin position="68"/>
        <end position="299"/>
    </location>
</feature>
<organism evidence="3 4">
    <name type="scientific">Ahrensia marina</name>
    <dbReference type="NCBI Taxonomy" id="1514904"/>
    <lineage>
        <taxon>Bacteria</taxon>
        <taxon>Pseudomonadati</taxon>
        <taxon>Pseudomonadota</taxon>
        <taxon>Alphaproteobacteria</taxon>
        <taxon>Hyphomicrobiales</taxon>
        <taxon>Ahrensiaceae</taxon>
        <taxon>Ahrensia</taxon>
    </lineage>
</organism>
<feature type="transmembrane region" description="Helical" evidence="1">
    <location>
        <begin position="33"/>
        <end position="56"/>
    </location>
</feature>
<keyword evidence="1" id="KW-0472">Membrane</keyword>
<dbReference type="InterPro" id="IPR005804">
    <property type="entry name" value="FA_desaturase_dom"/>
</dbReference>
<dbReference type="Proteomes" id="UP000038011">
    <property type="component" value="Unassembled WGS sequence"/>
</dbReference>
<feature type="transmembrane region" description="Helical" evidence="1">
    <location>
        <begin position="188"/>
        <end position="205"/>
    </location>
</feature>
<comment type="caution">
    <text evidence="3">The sequence shown here is derived from an EMBL/GenBank/DDBJ whole genome shotgun (WGS) entry which is preliminary data.</text>
</comment>
<gene>
    <name evidence="3" type="ORF">SU32_12600</name>
</gene>
<keyword evidence="1" id="KW-0812">Transmembrane</keyword>
<feature type="transmembrane region" description="Helical" evidence="1">
    <location>
        <begin position="62"/>
        <end position="79"/>
    </location>
</feature>
<evidence type="ECO:0000256" key="1">
    <source>
        <dbReference type="SAM" id="Phobius"/>
    </source>
</evidence>
<evidence type="ECO:0000313" key="3">
    <source>
        <dbReference type="EMBL" id="KPB00650.1"/>
    </source>
</evidence>
<dbReference type="AlphaFoldDB" id="A0A0M9GLL6"/>
<evidence type="ECO:0000313" key="4">
    <source>
        <dbReference type="Proteomes" id="UP000038011"/>
    </source>
</evidence>
<name>A0A0M9GLL6_9HYPH</name>
<keyword evidence="4" id="KW-1185">Reference proteome</keyword>
<dbReference type="Pfam" id="PF00487">
    <property type="entry name" value="FA_desaturase"/>
    <property type="match status" value="1"/>
</dbReference>
<dbReference type="PATRIC" id="fig|1514904.3.peg.1371"/>
<dbReference type="EMBL" id="JXMU01000018">
    <property type="protein sequence ID" value="KPB00650.1"/>
    <property type="molecule type" value="Genomic_DNA"/>
</dbReference>
<evidence type="ECO:0000259" key="2">
    <source>
        <dbReference type="Pfam" id="PF00487"/>
    </source>
</evidence>
<dbReference type="GO" id="GO:0006629">
    <property type="term" value="P:lipid metabolic process"/>
    <property type="evidence" value="ECO:0007669"/>
    <property type="project" value="InterPro"/>
</dbReference>
<accession>A0A0M9GLL6</accession>